<protein>
    <submittedName>
        <fullName evidence="3">DB domain-containing protein</fullName>
    </submittedName>
</protein>
<dbReference type="Proteomes" id="UP000046393">
    <property type="component" value="Unplaced"/>
</dbReference>
<reference evidence="3" key="1">
    <citation type="submission" date="2017-02" db="UniProtKB">
        <authorList>
            <consortium name="WormBaseParasite"/>
        </authorList>
    </citation>
    <scope>IDENTIFICATION</scope>
</reference>
<dbReference type="WBParaSite" id="SMUV_0000701501-mRNA-1">
    <property type="protein sequence ID" value="SMUV_0000701501-mRNA-1"/>
    <property type="gene ID" value="SMUV_0000701501"/>
</dbReference>
<sequence>MVENFTLILVSIFVTFGNVDCFDAMSCYKDPTTETCRQLLAALIRNSVLNIHESAVAEKEEQNIKAEKSPLIVVDNPFPARLTLFCQISSVLQRDRLCYGSMDEYYLACPNGAPPIHLVPFCLGYQMMCSQLSYIRKSSCKKNFPKYKEFCTTVDRISCDQSKNCSGYDYSCYCEPYALLQKRFGIDTAAWCQRFELFCNAEKRTEKSTEMVRLLKKTVGVHKQCMNYLNVAKTICVPFRPDFDYERCIKFIFDCELISEFDDEVEKSFGEGKKVYGEP</sequence>
<accession>A0A0N5AQP4</accession>
<organism evidence="2 3">
    <name type="scientific">Syphacia muris</name>
    <dbReference type="NCBI Taxonomy" id="451379"/>
    <lineage>
        <taxon>Eukaryota</taxon>
        <taxon>Metazoa</taxon>
        <taxon>Ecdysozoa</taxon>
        <taxon>Nematoda</taxon>
        <taxon>Chromadorea</taxon>
        <taxon>Rhabditida</taxon>
        <taxon>Spirurina</taxon>
        <taxon>Oxyuridomorpha</taxon>
        <taxon>Oxyuroidea</taxon>
        <taxon>Oxyuridae</taxon>
        <taxon>Syphacia</taxon>
    </lineage>
</organism>
<keyword evidence="1" id="KW-0732">Signal</keyword>
<keyword evidence="2" id="KW-1185">Reference proteome</keyword>
<name>A0A0N5AQP4_9BILA</name>
<evidence type="ECO:0000313" key="2">
    <source>
        <dbReference type="Proteomes" id="UP000046393"/>
    </source>
</evidence>
<proteinExistence type="predicted"/>
<evidence type="ECO:0000256" key="1">
    <source>
        <dbReference type="SAM" id="SignalP"/>
    </source>
</evidence>
<dbReference type="AlphaFoldDB" id="A0A0N5AQP4"/>
<feature type="chain" id="PRO_5005893410" evidence="1">
    <location>
        <begin position="22"/>
        <end position="279"/>
    </location>
</feature>
<evidence type="ECO:0000313" key="3">
    <source>
        <dbReference type="WBParaSite" id="SMUV_0000701501-mRNA-1"/>
    </source>
</evidence>
<feature type="signal peptide" evidence="1">
    <location>
        <begin position="1"/>
        <end position="21"/>
    </location>
</feature>